<evidence type="ECO:0000313" key="2">
    <source>
        <dbReference type="EMBL" id="KAF3042975.1"/>
    </source>
</evidence>
<gene>
    <name evidence="2" type="ORF">E8E12_009492</name>
</gene>
<organism evidence="2 3">
    <name type="scientific">Didymella heteroderae</name>
    <dbReference type="NCBI Taxonomy" id="1769908"/>
    <lineage>
        <taxon>Eukaryota</taxon>
        <taxon>Fungi</taxon>
        <taxon>Dikarya</taxon>
        <taxon>Ascomycota</taxon>
        <taxon>Pezizomycotina</taxon>
        <taxon>Dothideomycetes</taxon>
        <taxon>Pleosporomycetidae</taxon>
        <taxon>Pleosporales</taxon>
        <taxon>Pleosporineae</taxon>
        <taxon>Didymellaceae</taxon>
        <taxon>Didymella</taxon>
    </lineage>
</organism>
<reference evidence="2" key="1">
    <citation type="submission" date="2019-04" db="EMBL/GenBank/DDBJ databases">
        <title>Sequencing of skin fungus with MAO and IRED activity.</title>
        <authorList>
            <person name="Marsaioli A.J."/>
            <person name="Bonatto J.M.C."/>
            <person name="Reis Junior O."/>
        </authorList>
    </citation>
    <scope>NUCLEOTIDE SEQUENCE</scope>
    <source>
        <strain evidence="2">28M1</strain>
    </source>
</reference>
<proteinExistence type="predicted"/>
<dbReference type="Proteomes" id="UP000758155">
    <property type="component" value="Unassembled WGS sequence"/>
</dbReference>
<keyword evidence="3" id="KW-1185">Reference proteome</keyword>
<sequence>MGNCTRKQAQLLLAFKVLHFVNQLQRRVKTRMQRGSDDDVRLGSHLQADRKALRRIPGMSRLGDRGAKEPQQIANRISKCRKNNQKSLRPVLRLRTSVSGTSVRSNESGEEVQHDDWLAEQGQRVGLDIDETFVANLEHLLLWLQGKLENALVRKARDELLYPMGDHTKNQRKLLTCLDEFAEKPRPLSISFPWTIKPSLAVLWGVCWMFYDRAGNVPAGPEVGNDRVPVNRVLQRVDVPWTAPGSSEYLNFGLEMIGLQPQPEVQQQTGDNMPVGPESDVFEAARNADTWQPDWHHLESRHPSLTNSNLSPIGSDSTAPFPGKD</sequence>
<dbReference type="OrthoDB" id="5305647at2759"/>
<protein>
    <submittedName>
        <fullName evidence="2">Uncharacterized protein</fullName>
    </submittedName>
</protein>
<feature type="region of interest" description="Disordered" evidence="1">
    <location>
        <begin position="298"/>
        <end position="325"/>
    </location>
</feature>
<accession>A0A9P4WV76</accession>
<name>A0A9P4WV76_9PLEO</name>
<dbReference type="EMBL" id="SWKV01000014">
    <property type="protein sequence ID" value="KAF3042975.1"/>
    <property type="molecule type" value="Genomic_DNA"/>
</dbReference>
<dbReference type="AlphaFoldDB" id="A0A9P4WV76"/>
<evidence type="ECO:0000313" key="3">
    <source>
        <dbReference type="Proteomes" id="UP000758155"/>
    </source>
</evidence>
<evidence type="ECO:0000256" key="1">
    <source>
        <dbReference type="SAM" id="MobiDB-lite"/>
    </source>
</evidence>
<feature type="compositionally biased region" description="Polar residues" evidence="1">
    <location>
        <begin position="303"/>
        <end position="318"/>
    </location>
</feature>
<comment type="caution">
    <text evidence="2">The sequence shown here is derived from an EMBL/GenBank/DDBJ whole genome shotgun (WGS) entry which is preliminary data.</text>
</comment>